<gene>
    <name evidence="2" type="ordered locus">Ctu_10490</name>
</gene>
<dbReference type="InterPro" id="IPR010179">
    <property type="entry name" value="CRISPR-assoc_prot_Cse3"/>
</dbReference>
<reference evidence="2 3" key="1">
    <citation type="journal article" date="2010" name="J. Bacteriol.">
        <title>Complete Genome Sequence of Cronobacter turicensis LMG 23827, a foodborne pathogen causing deaths in neonates.</title>
        <authorList>
            <person name="Stephan R."/>
            <person name="Lehner A."/>
            <person name="Tischler P."/>
            <person name="Rattei T."/>
        </authorList>
    </citation>
    <scope>NUCLEOTIDE SEQUENCE [LARGE SCALE GENOMIC DNA]</scope>
    <source>
        <strain evidence="3">DSM 18703 / CCUG 55852 / LMG 23827 / z3032</strain>
    </source>
</reference>
<dbReference type="KEGG" id="ctu:CTU_10490"/>
<dbReference type="Pfam" id="PF08798">
    <property type="entry name" value="CRISPR_assoc"/>
    <property type="match status" value="1"/>
</dbReference>
<dbReference type="Gene3D" id="3.30.70.1200">
    <property type="entry name" value="Crispr-associated protein, domain 1"/>
    <property type="match status" value="1"/>
</dbReference>
<dbReference type="SUPFAM" id="SSF117987">
    <property type="entry name" value="CRISPR-associated protein"/>
    <property type="match status" value="2"/>
</dbReference>
<organism evidence="2 3">
    <name type="scientific">Cronobacter turicensis (strain DSM 18703 / CCUG 55852 / LMG 23827 / z3032)</name>
    <dbReference type="NCBI Taxonomy" id="693216"/>
    <lineage>
        <taxon>Bacteria</taxon>
        <taxon>Pseudomonadati</taxon>
        <taxon>Pseudomonadota</taxon>
        <taxon>Gammaproteobacteria</taxon>
        <taxon>Enterobacterales</taxon>
        <taxon>Enterobacteriaceae</taxon>
        <taxon>Cronobacter</taxon>
    </lineage>
</organism>
<evidence type="ECO:0000313" key="2">
    <source>
        <dbReference type="EMBL" id="CBA28703.1"/>
    </source>
</evidence>
<protein>
    <recommendedName>
        <fullName evidence="4">Type I-E CRISPR-associated protein Cas6/Cse3/CasE</fullName>
    </recommendedName>
</protein>
<dbReference type="HOGENOM" id="CLU_080982_1_0_6"/>
<name>C9XXR5_CROTZ</name>
<keyword evidence="3" id="KW-1185">Reference proteome</keyword>
<dbReference type="Proteomes" id="UP000002069">
    <property type="component" value="Chromosome"/>
</dbReference>
<feature type="region of interest" description="Disordered" evidence="1">
    <location>
        <begin position="1"/>
        <end position="26"/>
    </location>
</feature>
<dbReference type="EMBL" id="FN543093">
    <property type="protein sequence ID" value="CBA28703.1"/>
    <property type="molecule type" value="Genomic_DNA"/>
</dbReference>
<proteinExistence type="predicted"/>
<evidence type="ECO:0008006" key="4">
    <source>
        <dbReference type="Google" id="ProtNLM"/>
    </source>
</evidence>
<accession>C9XXR5</accession>
<dbReference type="SMART" id="SM01101">
    <property type="entry name" value="CRISPR_assoc"/>
    <property type="match status" value="1"/>
</dbReference>
<dbReference type="CDD" id="cd09727">
    <property type="entry name" value="Cas6_I-E"/>
    <property type="match status" value="1"/>
</dbReference>
<dbReference type="AlphaFoldDB" id="C9XXR5"/>
<evidence type="ECO:0000313" key="3">
    <source>
        <dbReference type="Proteomes" id="UP000002069"/>
    </source>
</evidence>
<dbReference type="PATRIC" id="fig|693216.3.peg.1014"/>
<reference evidence="3" key="2">
    <citation type="journal article" date="2011" name="J. Bacteriol.">
        <title>Complete genome sequence of Cronobacter turicensis LMG 23827, a food-borne pathogen causing deaths in neonates.</title>
        <authorList>
            <person name="Stephan R."/>
            <person name="Lehner A."/>
            <person name="Tischler P."/>
            <person name="Rattei T."/>
        </authorList>
    </citation>
    <scope>NUCLEOTIDE SEQUENCE [LARGE SCALE GENOMIC DNA]</scope>
    <source>
        <strain evidence="3">DSM 18703 / CCUG 55852 / LMG 23827 / z3032</strain>
    </source>
</reference>
<sequence length="244" mass="27473">MARSAAQPSALGFRHPDGKTRTTDAGGDMYLSKITLPTARLTPERLMEMMARGEYVMHQWLWELFPGVAQRQYLYRRETLQNGFCFYLLSASAPERTHPLFEIQTRPFAPALDEGAALRFTLRANPVVTRNGKRHDVLMNAKREGRPFSQRSEVWEKQEQAALAWLVAQGEKGGFRLSQACVAAYRQQQVVKKRGELIQFSTVDYEGALTVTDPAQFMARLHEGFGKCRAFGCGLMLIKPGDGA</sequence>
<evidence type="ECO:0000256" key="1">
    <source>
        <dbReference type="SAM" id="MobiDB-lite"/>
    </source>
</evidence>
<dbReference type="NCBIfam" id="TIGR01907">
    <property type="entry name" value="casE_Cse3"/>
    <property type="match status" value="1"/>
</dbReference>
<dbReference type="Gene3D" id="3.30.70.1210">
    <property type="entry name" value="Crispr-associated protein, domain 2"/>
    <property type="match status" value="1"/>
</dbReference>